<dbReference type="InterPro" id="IPR014056">
    <property type="entry name" value="TypeIITA-like_toxin_pred"/>
</dbReference>
<dbReference type="EMBL" id="AGDZ01000022">
    <property type="protein sequence ID" value="EMB24134.1"/>
    <property type="molecule type" value="Genomic_DNA"/>
</dbReference>
<evidence type="ECO:0000313" key="2">
    <source>
        <dbReference type="Proteomes" id="UP000016183"/>
    </source>
</evidence>
<dbReference type="PANTHER" id="PTHR41791:SF1">
    <property type="entry name" value="SSL7039 PROTEIN"/>
    <property type="match status" value="1"/>
</dbReference>
<accession>M2BQ37</accession>
<name>M2BQ37_TREDN</name>
<dbReference type="Proteomes" id="UP000016183">
    <property type="component" value="Unassembled WGS sequence"/>
</dbReference>
<dbReference type="RefSeq" id="WP_010695817.1">
    <property type="nucleotide sequence ID" value="NZ_KB442453.1"/>
</dbReference>
<proteinExistence type="predicted"/>
<dbReference type="AlphaFoldDB" id="M2BQ37"/>
<reference evidence="1 2" key="1">
    <citation type="submission" date="2012-01" db="EMBL/GenBank/DDBJ databases">
        <title>The Genome Sequence of Treponema denticola SP33.</title>
        <authorList>
            <consortium name="The Broad Institute Genome Sequencing Platform"/>
            <person name="Earl A."/>
            <person name="Ward D."/>
            <person name="Feldgarden M."/>
            <person name="Gevers D."/>
            <person name="Blanton J.M."/>
            <person name="Fenno C.J."/>
            <person name="Baranova O.V."/>
            <person name="Mathney J."/>
            <person name="Dewhirst F.E."/>
            <person name="Izard J."/>
            <person name="Young S.K."/>
            <person name="Zeng Q."/>
            <person name="Gargeya S."/>
            <person name="Fitzgerald M."/>
            <person name="Haas B."/>
            <person name="Abouelleil A."/>
            <person name="Alvarado L."/>
            <person name="Arachchi H.M."/>
            <person name="Berlin A."/>
            <person name="Chapman S.B."/>
            <person name="Gearin G."/>
            <person name="Goldberg J."/>
            <person name="Griggs A."/>
            <person name="Gujja S."/>
            <person name="Hansen M."/>
            <person name="Heiman D."/>
            <person name="Howarth C."/>
            <person name="Larimer J."/>
            <person name="Lui A."/>
            <person name="MacDonald P.J.P."/>
            <person name="McCowen C."/>
            <person name="Montmayeur A."/>
            <person name="Murphy C."/>
            <person name="Neiman D."/>
            <person name="Pearson M."/>
            <person name="Priest M."/>
            <person name="Roberts A."/>
            <person name="Saif S."/>
            <person name="Shea T."/>
            <person name="Sisk P."/>
            <person name="Stolte C."/>
            <person name="Sykes S."/>
            <person name="Wortman J."/>
            <person name="Nusbaum C."/>
            <person name="Birren B."/>
        </authorList>
    </citation>
    <scope>NUCLEOTIDE SEQUENCE [LARGE SCALE GENOMIC DNA]</scope>
    <source>
        <strain evidence="1 2">SP33</strain>
    </source>
</reference>
<gene>
    <name evidence="1" type="ORF">HMPREF9733_01583</name>
</gene>
<comment type="caution">
    <text evidence="1">The sequence shown here is derived from an EMBL/GenBank/DDBJ whole genome shotgun (WGS) entry which is preliminary data.</text>
</comment>
<dbReference type="HOGENOM" id="CLU_152445_0_1_12"/>
<dbReference type="PIRSF" id="PIRSF028744">
    <property type="entry name" value="Addict_mod_HI1419"/>
    <property type="match status" value="1"/>
</dbReference>
<dbReference type="OrthoDB" id="5296237at2"/>
<dbReference type="Pfam" id="PF05973">
    <property type="entry name" value="Gp49"/>
    <property type="match status" value="1"/>
</dbReference>
<evidence type="ECO:0000313" key="1">
    <source>
        <dbReference type="EMBL" id="EMB24134.1"/>
    </source>
</evidence>
<dbReference type="NCBIfam" id="TIGR02683">
    <property type="entry name" value="upstrm_HI1419"/>
    <property type="match status" value="1"/>
</dbReference>
<dbReference type="PATRIC" id="fig|999437.3.peg.1631"/>
<sequence>MIEIKKTDTYLKWFKSLKDKKTQTVIDMHIGRMYFGNFGNSKPIGHGLSELKINYKSGFRIYYKNQNGKIVILLCGGDKSTQKEDILKAHKIAQEENV</sequence>
<protein>
    <submittedName>
        <fullName evidence="1">Putative addiction module killer protein</fullName>
    </submittedName>
</protein>
<dbReference type="PANTHER" id="PTHR41791">
    <property type="entry name" value="SSL7039 PROTEIN"/>
    <property type="match status" value="1"/>
</dbReference>
<dbReference type="InterPro" id="IPR009241">
    <property type="entry name" value="HigB-like"/>
</dbReference>
<organism evidence="1 2">
    <name type="scientific">Treponema denticola SP33</name>
    <dbReference type="NCBI Taxonomy" id="999437"/>
    <lineage>
        <taxon>Bacteria</taxon>
        <taxon>Pseudomonadati</taxon>
        <taxon>Spirochaetota</taxon>
        <taxon>Spirochaetia</taxon>
        <taxon>Spirochaetales</taxon>
        <taxon>Treponemataceae</taxon>
        <taxon>Treponema</taxon>
    </lineage>
</organism>